<dbReference type="AlphaFoldDB" id="A0A4D6KNX1"/>
<dbReference type="InterPro" id="IPR019557">
    <property type="entry name" value="AminoTfrase-like_pln_mobile"/>
</dbReference>
<keyword evidence="2" id="KW-0808">Transferase</keyword>
<evidence type="ECO:0000313" key="2">
    <source>
        <dbReference type="EMBL" id="QCD78370.1"/>
    </source>
</evidence>
<dbReference type="Proteomes" id="UP000501690">
    <property type="component" value="Linkage Group LG1"/>
</dbReference>
<dbReference type="Pfam" id="PF10536">
    <property type="entry name" value="PMD"/>
    <property type="match status" value="2"/>
</dbReference>
<keyword evidence="3" id="KW-1185">Reference proteome</keyword>
<keyword evidence="2" id="KW-0032">Aminotransferase</keyword>
<reference evidence="2 3" key="1">
    <citation type="submission" date="2019-04" db="EMBL/GenBank/DDBJ databases">
        <title>An improved genome assembly and genetic linkage map for asparagus bean, Vigna unguiculata ssp. sesquipedialis.</title>
        <authorList>
            <person name="Xia Q."/>
            <person name="Zhang R."/>
            <person name="Dong Y."/>
        </authorList>
    </citation>
    <scope>NUCLEOTIDE SEQUENCE [LARGE SCALE GENOMIC DNA]</scope>
    <source>
        <tissue evidence="2">Leaf</tissue>
    </source>
</reference>
<evidence type="ECO:0000313" key="3">
    <source>
        <dbReference type="Proteomes" id="UP000501690"/>
    </source>
</evidence>
<name>A0A4D6KNX1_VIGUN</name>
<dbReference type="PANTHER" id="PTHR46033">
    <property type="entry name" value="PROTEIN MAIN-LIKE 2"/>
    <property type="match status" value="1"/>
</dbReference>
<proteinExistence type="predicted"/>
<evidence type="ECO:0000259" key="1">
    <source>
        <dbReference type="Pfam" id="PF10536"/>
    </source>
</evidence>
<feature type="domain" description="Aminotransferase-like plant mobile" evidence="1">
    <location>
        <begin position="89"/>
        <end position="318"/>
    </location>
</feature>
<accession>A0A4D6KNX1</accession>
<dbReference type="GO" id="GO:0010073">
    <property type="term" value="P:meristem maintenance"/>
    <property type="evidence" value="ECO:0007669"/>
    <property type="project" value="InterPro"/>
</dbReference>
<gene>
    <name evidence="2" type="ORF">DEO72_LG1g2002</name>
</gene>
<sequence>MYLAQRGTEESTVARYFLIGIYSMELSQDTIIEAKEELLVSPLSATVASNPGKLPLEVIYRGWHNPNQEWNTWVQQMQQNLHKGGVQRLTRLCFHGEKPFSRPLVSDEEKEVEQELITVFRMFFKSKAKRADHNPWMKYFMSNESNLEHEAFLCCWLSRFVFPGRSYKSILKSVFPVAIQLARGTKLALAPAVLANIYRDLRLLNEKVRMVTIVELEVTLLAPFQLVQVWALERFPSLQPCPRVVEQGQLLMAKWHTVKMLYNENDKWVCKNPNFDDELESFARCMRLSELEGMECVEHYCPNRVAMQFGMDQDIPESFARCMRLSELEGMECVEHYCPNRVAMQFGMDQDIPESFARCMRLSELEGMECVEHYCPNRVAMQFGMDQDIPESFARCMRLSELEGMECVEHYCPNRVAMQFGMDQDIPGMLVPHKEKPWTSYSELVTDTYLFIAKESSLSCGPPPGFTCKIKRKLEHDFDEMEKCPVIELSSSSSEDTCVGDEEVENVSGPVSIVFPSLSAEESRSVKDNRNGVKINNLFCDRDGVSGVERKYASSCIEDIASDLESRIGKLERVVAKLKAEKLGHKV</sequence>
<dbReference type="GO" id="GO:0008483">
    <property type="term" value="F:transaminase activity"/>
    <property type="evidence" value="ECO:0007669"/>
    <property type="project" value="UniProtKB-KW"/>
</dbReference>
<protein>
    <submittedName>
        <fullName evidence="2">Aminotransferase-like</fullName>
    </submittedName>
</protein>
<dbReference type="PANTHER" id="PTHR46033:SF67">
    <property type="entry name" value="AMINOTRANSFERASE-LIKE, PLANT MOBILE DOMAIN FAMILY PROTEIN"/>
    <property type="match status" value="1"/>
</dbReference>
<organism evidence="2 3">
    <name type="scientific">Vigna unguiculata</name>
    <name type="common">Cowpea</name>
    <dbReference type="NCBI Taxonomy" id="3917"/>
    <lineage>
        <taxon>Eukaryota</taxon>
        <taxon>Viridiplantae</taxon>
        <taxon>Streptophyta</taxon>
        <taxon>Embryophyta</taxon>
        <taxon>Tracheophyta</taxon>
        <taxon>Spermatophyta</taxon>
        <taxon>Magnoliopsida</taxon>
        <taxon>eudicotyledons</taxon>
        <taxon>Gunneridae</taxon>
        <taxon>Pentapetalae</taxon>
        <taxon>rosids</taxon>
        <taxon>fabids</taxon>
        <taxon>Fabales</taxon>
        <taxon>Fabaceae</taxon>
        <taxon>Papilionoideae</taxon>
        <taxon>50 kb inversion clade</taxon>
        <taxon>NPAAA clade</taxon>
        <taxon>indigoferoid/millettioid clade</taxon>
        <taxon>Phaseoleae</taxon>
        <taxon>Vigna</taxon>
    </lineage>
</organism>
<dbReference type="InterPro" id="IPR044824">
    <property type="entry name" value="MAIN-like"/>
</dbReference>
<feature type="domain" description="Aminotransferase-like plant mobile" evidence="1">
    <location>
        <begin position="392"/>
        <end position="432"/>
    </location>
</feature>
<dbReference type="EMBL" id="CP039345">
    <property type="protein sequence ID" value="QCD78370.1"/>
    <property type="molecule type" value="Genomic_DNA"/>
</dbReference>